<accession>A0A8J6N0E5</accession>
<dbReference type="NCBIfam" id="TIGR04256">
    <property type="entry name" value="GxxExxY"/>
    <property type="match status" value="1"/>
</dbReference>
<protein>
    <submittedName>
        <fullName evidence="1">GxxExxY protein</fullName>
    </submittedName>
</protein>
<sequence length="120" mass="13642">MDLDELTYAIRGAIFEVNRVLGAGFLEKVYERALLVELRERGLKAECQVPIKVEYKATEVGEYFADIVVGDQIILELKAVNSMQKIHEAQLLNYLKATGYKIGLLVNFTHPKAEIKRFVL</sequence>
<dbReference type="EMBL" id="JACNJD010000213">
    <property type="protein sequence ID" value="MBC8177496.1"/>
    <property type="molecule type" value="Genomic_DNA"/>
</dbReference>
<gene>
    <name evidence="1" type="ORF">H8E19_08830</name>
</gene>
<dbReference type="Pfam" id="PF13366">
    <property type="entry name" value="PDDEXK_3"/>
    <property type="match status" value="1"/>
</dbReference>
<proteinExistence type="predicted"/>
<reference evidence="1 2" key="1">
    <citation type="submission" date="2020-08" db="EMBL/GenBank/DDBJ databases">
        <title>Bridging the membrane lipid divide: bacteria of the FCB group superphylum have the potential to synthesize archaeal ether lipids.</title>
        <authorList>
            <person name="Villanueva L."/>
            <person name="Von Meijenfeldt F.A.B."/>
            <person name="Westbye A.B."/>
            <person name="Yadav S."/>
            <person name="Hopmans E.C."/>
            <person name="Dutilh B.E."/>
            <person name="Sinninghe Damste J.S."/>
        </authorList>
    </citation>
    <scope>NUCLEOTIDE SEQUENCE [LARGE SCALE GENOMIC DNA]</scope>
    <source>
        <strain evidence="1">NIOZ-UU27</strain>
    </source>
</reference>
<name>A0A8J6N0E5_9DELT</name>
<dbReference type="AlphaFoldDB" id="A0A8J6N0E5"/>
<evidence type="ECO:0000313" key="2">
    <source>
        <dbReference type="Proteomes" id="UP000650524"/>
    </source>
</evidence>
<evidence type="ECO:0000313" key="1">
    <source>
        <dbReference type="EMBL" id="MBC8177496.1"/>
    </source>
</evidence>
<comment type="caution">
    <text evidence="1">The sequence shown here is derived from an EMBL/GenBank/DDBJ whole genome shotgun (WGS) entry which is preliminary data.</text>
</comment>
<dbReference type="Proteomes" id="UP000650524">
    <property type="component" value="Unassembled WGS sequence"/>
</dbReference>
<organism evidence="1 2">
    <name type="scientific">Candidatus Desulfacyla euxinica</name>
    <dbReference type="NCBI Taxonomy" id="2841693"/>
    <lineage>
        <taxon>Bacteria</taxon>
        <taxon>Deltaproteobacteria</taxon>
        <taxon>Candidatus Desulfacyla</taxon>
    </lineage>
</organism>
<dbReference type="InterPro" id="IPR026350">
    <property type="entry name" value="GxxExxY"/>
</dbReference>